<gene>
    <name evidence="5" type="ORF">ACFOHL_01595</name>
</gene>
<dbReference type="InterPro" id="IPR050469">
    <property type="entry name" value="Diguanylate_Cyclase"/>
</dbReference>
<dbReference type="EMBL" id="JBHRSW010000004">
    <property type="protein sequence ID" value="MFC3120306.1"/>
    <property type="molecule type" value="Genomic_DNA"/>
</dbReference>
<dbReference type="InterPro" id="IPR043128">
    <property type="entry name" value="Rev_trsase/Diguanyl_cyclase"/>
</dbReference>
<dbReference type="GO" id="GO:0052621">
    <property type="term" value="F:diguanylate cyclase activity"/>
    <property type="evidence" value="ECO:0007669"/>
    <property type="project" value="UniProtKB-EC"/>
</dbReference>
<keyword evidence="3" id="KW-0472">Membrane</keyword>
<proteinExistence type="predicted"/>
<keyword evidence="5" id="KW-0808">Transferase</keyword>
<dbReference type="PROSITE" id="PS50887">
    <property type="entry name" value="GGDEF"/>
    <property type="match status" value="1"/>
</dbReference>
<dbReference type="InterPro" id="IPR000160">
    <property type="entry name" value="GGDEF_dom"/>
</dbReference>
<evidence type="ECO:0000256" key="3">
    <source>
        <dbReference type="SAM" id="Phobius"/>
    </source>
</evidence>
<reference evidence="6" key="1">
    <citation type="journal article" date="2019" name="Int. J. Syst. Evol. Microbiol.">
        <title>The Global Catalogue of Microorganisms (GCM) 10K type strain sequencing project: providing services to taxonomists for standard genome sequencing and annotation.</title>
        <authorList>
            <consortium name="The Broad Institute Genomics Platform"/>
            <consortium name="The Broad Institute Genome Sequencing Center for Infectious Disease"/>
            <person name="Wu L."/>
            <person name="Ma J."/>
        </authorList>
    </citation>
    <scope>NUCLEOTIDE SEQUENCE [LARGE SCALE GENOMIC DNA]</scope>
    <source>
        <strain evidence="6">KCTC 52473</strain>
    </source>
</reference>
<evidence type="ECO:0000256" key="1">
    <source>
        <dbReference type="ARBA" id="ARBA00012528"/>
    </source>
</evidence>
<dbReference type="NCBIfam" id="TIGR00254">
    <property type="entry name" value="GGDEF"/>
    <property type="match status" value="1"/>
</dbReference>
<dbReference type="SUPFAM" id="SSF55073">
    <property type="entry name" value="Nucleotide cyclase"/>
    <property type="match status" value="1"/>
</dbReference>
<dbReference type="PANTHER" id="PTHR45138">
    <property type="entry name" value="REGULATORY COMPONENTS OF SENSORY TRANSDUCTION SYSTEM"/>
    <property type="match status" value="1"/>
</dbReference>
<feature type="transmembrane region" description="Helical" evidence="3">
    <location>
        <begin position="56"/>
        <end position="74"/>
    </location>
</feature>
<evidence type="ECO:0000256" key="2">
    <source>
        <dbReference type="ARBA" id="ARBA00034247"/>
    </source>
</evidence>
<dbReference type="Pfam" id="PF00990">
    <property type="entry name" value="GGDEF"/>
    <property type="match status" value="1"/>
</dbReference>
<dbReference type="Proteomes" id="UP001595478">
    <property type="component" value="Unassembled WGS sequence"/>
</dbReference>
<feature type="domain" description="GGDEF" evidence="4">
    <location>
        <begin position="229"/>
        <end position="361"/>
    </location>
</feature>
<keyword evidence="3" id="KW-0812">Transmembrane</keyword>
<evidence type="ECO:0000313" key="6">
    <source>
        <dbReference type="Proteomes" id="UP001595478"/>
    </source>
</evidence>
<keyword evidence="3" id="KW-1133">Transmembrane helix</keyword>
<feature type="transmembrane region" description="Helical" evidence="3">
    <location>
        <begin position="83"/>
        <end position="103"/>
    </location>
</feature>
<sequence>MEPETLHYRGSIDESFFALERQSLQLSAEKLLRTLCNTGAFAHLGFLFLFLLIDAYWLAAVNVVSVIIWLIAAIQNMRQNQKWCVRLIVFEMVAHALIVTYTMGTYLGFHFYLWPLTALILVSPVKSIKKTITICLFIAIAYLLTYIVSQERPYPYALPELIPYIYSLNVILAIIPFIIVMLYLKRISSSSAKRFFVEANTDPMTGCFNRRYVEQLFKSDDSQRRRNFEQYTVIMCDIDKLSGLNTRFGHQVADQVINAVANAIRDNIRDTDLIARWSGEEFLTLLTNASHETTHNIVQKIQQSLEQDFAVQDMSNIPIDLSFGIASSSGSSNFQHVVNMADVDLYQAKAKKLTEREFEER</sequence>
<evidence type="ECO:0000259" key="4">
    <source>
        <dbReference type="PROSITE" id="PS50887"/>
    </source>
</evidence>
<organism evidence="5 6">
    <name type="scientific">Agaribacter flavus</name>
    <dbReference type="NCBI Taxonomy" id="1902781"/>
    <lineage>
        <taxon>Bacteria</taxon>
        <taxon>Pseudomonadati</taxon>
        <taxon>Pseudomonadota</taxon>
        <taxon>Gammaproteobacteria</taxon>
        <taxon>Alteromonadales</taxon>
        <taxon>Alteromonadaceae</taxon>
        <taxon>Agaribacter</taxon>
    </lineage>
</organism>
<feature type="transmembrane region" description="Helical" evidence="3">
    <location>
        <begin position="132"/>
        <end position="149"/>
    </location>
</feature>
<keyword evidence="5" id="KW-0548">Nucleotidyltransferase</keyword>
<feature type="transmembrane region" description="Helical" evidence="3">
    <location>
        <begin position="109"/>
        <end position="125"/>
    </location>
</feature>
<dbReference type="PANTHER" id="PTHR45138:SF9">
    <property type="entry name" value="DIGUANYLATE CYCLASE DGCM-RELATED"/>
    <property type="match status" value="1"/>
</dbReference>
<dbReference type="RefSeq" id="WP_376918444.1">
    <property type="nucleotide sequence ID" value="NZ_JBHRSW010000004.1"/>
</dbReference>
<comment type="catalytic activity">
    <reaction evidence="2">
        <text>2 GTP = 3',3'-c-di-GMP + 2 diphosphate</text>
        <dbReference type="Rhea" id="RHEA:24898"/>
        <dbReference type="ChEBI" id="CHEBI:33019"/>
        <dbReference type="ChEBI" id="CHEBI:37565"/>
        <dbReference type="ChEBI" id="CHEBI:58805"/>
        <dbReference type="EC" id="2.7.7.65"/>
    </reaction>
</comment>
<dbReference type="CDD" id="cd01949">
    <property type="entry name" value="GGDEF"/>
    <property type="match status" value="1"/>
</dbReference>
<evidence type="ECO:0000313" key="5">
    <source>
        <dbReference type="EMBL" id="MFC3120306.1"/>
    </source>
</evidence>
<dbReference type="SMART" id="SM00267">
    <property type="entry name" value="GGDEF"/>
    <property type="match status" value="1"/>
</dbReference>
<name>A0ABV7FM33_9ALTE</name>
<dbReference type="EC" id="2.7.7.65" evidence="1"/>
<dbReference type="InterPro" id="IPR029787">
    <property type="entry name" value="Nucleotide_cyclase"/>
</dbReference>
<comment type="caution">
    <text evidence="5">The sequence shown here is derived from an EMBL/GenBank/DDBJ whole genome shotgun (WGS) entry which is preliminary data.</text>
</comment>
<dbReference type="Gene3D" id="3.30.70.270">
    <property type="match status" value="1"/>
</dbReference>
<accession>A0ABV7FM33</accession>
<protein>
    <recommendedName>
        <fullName evidence="1">diguanylate cyclase</fullName>
        <ecNumber evidence="1">2.7.7.65</ecNumber>
    </recommendedName>
</protein>
<keyword evidence="6" id="KW-1185">Reference proteome</keyword>
<feature type="transmembrane region" description="Helical" evidence="3">
    <location>
        <begin position="161"/>
        <end position="184"/>
    </location>
</feature>